<feature type="region of interest" description="Disordered" evidence="8">
    <location>
        <begin position="1"/>
        <end position="97"/>
    </location>
</feature>
<evidence type="ECO:0000256" key="1">
    <source>
        <dbReference type="ARBA" id="ARBA00004141"/>
    </source>
</evidence>
<comment type="similarity">
    <text evidence="7">Belongs to the DHHC palmitoyltransferase family.</text>
</comment>
<comment type="catalytic activity">
    <reaction evidence="7">
        <text>L-cysteinyl-[protein] + hexadecanoyl-CoA = S-hexadecanoyl-L-cysteinyl-[protein] + CoA</text>
        <dbReference type="Rhea" id="RHEA:36683"/>
        <dbReference type="Rhea" id="RHEA-COMP:10131"/>
        <dbReference type="Rhea" id="RHEA-COMP:11032"/>
        <dbReference type="ChEBI" id="CHEBI:29950"/>
        <dbReference type="ChEBI" id="CHEBI:57287"/>
        <dbReference type="ChEBI" id="CHEBI:57379"/>
        <dbReference type="ChEBI" id="CHEBI:74151"/>
        <dbReference type="EC" id="2.3.1.225"/>
    </reaction>
</comment>
<organism evidence="10">
    <name type="scientific">Minutocellus polymorphus</name>
    <dbReference type="NCBI Taxonomy" id="265543"/>
    <lineage>
        <taxon>Eukaryota</taxon>
        <taxon>Sar</taxon>
        <taxon>Stramenopiles</taxon>
        <taxon>Ochrophyta</taxon>
        <taxon>Bacillariophyta</taxon>
        <taxon>Mediophyceae</taxon>
        <taxon>Cymatosirophycidae</taxon>
        <taxon>Cymatosirales</taxon>
        <taxon>Cymatosiraceae</taxon>
        <taxon>Minutocellus</taxon>
    </lineage>
</organism>
<keyword evidence="2 7" id="KW-0808">Transferase</keyword>
<evidence type="ECO:0000259" key="9">
    <source>
        <dbReference type="Pfam" id="PF01529"/>
    </source>
</evidence>
<feature type="compositionally biased region" description="Low complexity" evidence="8">
    <location>
        <begin position="17"/>
        <end position="29"/>
    </location>
</feature>
<evidence type="ECO:0000313" key="10">
    <source>
        <dbReference type="EMBL" id="CAD8363452.1"/>
    </source>
</evidence>
<dbReference type="GO" id="GO:0016020">
    <property type="term" value="C:membrane"/>
    <property type="evidence" value="ECO:0007669"/>
    <property type="project" value="UniProtKB-SubCell"/>
</dbReference>
<evidence type="ECO:0000256" key="3">
    <source>
        <dbReference type="ARBA" id="ARBA00022692"/>
    </source>
</evidence>
<evidence type="ECO:0000256" key="5">
    <source>
        <dbReference type="ARBA" id="ARBA00023136"/>
    </source>
</evidence>
<dbReference type="GO" id="GO:0005783">
    <property type="term" value="C:endoplasmic reticulum"/>
    <property type="evidence" value="ECO:0007669"/>
    <property type="project" value="TreeGrafter"/>
</dbReference>
<accession>A0A7S0FIC4</accession>
<dbReference type="EMBL" id="HBEJ01004217">
    <property type="protein sequence ID" value="CAD8363452.1"/>
    <property type="molecule type" value="Transcribed_RNA"/>
</dbReference>
<dbReference type="GO" id="GO:0006612">
    <property type="term" value="P:protein targeting to membrane"/>
    <property type="evidence" value="ECO:0007669"/>
    <property type="project" value="TreeGrafter"/>
</dbReference>
<dbReference type="GO" id="GO:0019706">
    <property type="term" value="F:protein-cysteine S-palmitoyltransferase activity"/>
    <property type="evidence" value="ECO:0007669"/>
    <property type="project" value="UniProtKB-EC"/>
</dbReference>
<protein>
    <recommendedName>
        <fullName evidence="7">Palmitoyltransferase</fullName>
        <ecNumber evidence="7">2.3.1.225</ecNumber>
    </recommendedName>
</protein>
<dbReference type="Pfam" id="PF01529">
    <property type="entry name" value="DHHC"/>
    <property type="match status" value="1"/>
</dbReference>
<keyword evidence="6 7" id="KW-0012">Acyltransferase</keyword>
<feature type="domain" description="Palmitoyltransferase DHHC" evidence="9">
    <location>
        <begin position="235"/>
        <end position="299"/>
    </location>
</feature>
<dbReference type="PROSITE" id="PS50216">
    <property type="entry name" value="DHHC"/>
    <property type="match status" value="1"/>
</dbReference>
<dbReference type="PANTHER" id="PTHR22883:SF203">
    <property type="entry name" value="PALMITOYLTRANSFERASE"/>
    <property type="match status" value="1"/>
</dbReference>
<evidence type="ECO:0000256" key="2">
    <source>
        <dbReference type="ARBA" id="ARBA00022679"/>
    </source>
</evidence>
<sequence>MTRRASDGVGMSSSSHANGSGAVPAAAAGQREDDHSPTPVVGASSTNGNDAINDGTGGVSGAAAAESRIMNEGGGNNSESPDAVPTGNGKKQYAVSARWEREMEEERAAGKKSLCSGDPRRDIDRWFCCCARQIGGMFALVEKTDGTPIVIAGPCWPFCTFITVPLIVVLSGLVCYFVVFNRNSSLPWWFAFIYIPLLAITLGALFCVSCRDPGLLERVVDEEAGQNGWFWNEQVRSFRPPGAMYCRECKTLIQDYDHLCPWTGTGIGKGNMLAFKVFVVMVNLLCYTSIALVAYMLLRGI</sequence>
<dbReference type="InterPro" id="IPR039859">
    <property type="entry name" value="PFA4/ZDH16/20/ERF2-like"/>
</dbReference>
<dbReference type="PANTHER" id="PTHR22883">
    <property type="entry name" value="ZINC FINGER DHHC DOMAIN CONTAINING PROTEIN"/>
    <property type="match status" value="1"/>
</dbReference>
<evidence type="ECO:0000256" key="7">
    <source>
        <dbReference type="RuleBase" id="RU079119"/>
    </source>
</evidence>
<dbReference type="InterPro" id="IPR001594">
    <property type="entry name" value="Palmitoyltrfase_DHHC"/>
</dbReference>
<reference evidence="10" key="1">
    <citation type="submission" date="2021-01" db="EMBL/GenBank/DDBJ databases">
        <authorList>
            <person name="Corre E."/>
            <person name="Pelletier E."/>
            <person name="Niang G."/>
            <person name="Scheremetjew M."/>
            <person name="Finn R."/>
            <person name="Kale V."/>
            <person name="Holt S."/>
            <person name="Cochrane G."/>
            <person name="Meng A."/>
            <person name="Brown T."/>
            <person name="Cohen L."/>
        </authorList>
    </citation>
    <scope>NUCLEOTIDE SEQUENCE</scope>
    <source>
        <strain evidence="10">CCMP3303</strain>
    </source>
</reference>
<keyword evidence="5 7" id="KW-0472">Membrane</keyword>
<feature type="transmembrane region" description="Helical" evidence="7">
    <location>
        <begin position="186"/>
        <end position="208"/>
    </location>
</feature>
<dbReference type="EC" id="2.3.1.225" evidence="7"/>
<dbReference type="GO" id="GO:0005794">
    <property type="term" value="C:Golgi apparatus"/>
    <property type="evidence" value="ECO:0007669"/>
    <property type="project" value="TreeGrafter"/>
</dbReference>
<feature type="transmembrane region" description="Helical" evidence="7">
    <location>
        <begin position="277"/>
        <end position="298"/>
    </location>
</feature>
<comment type="domain">
    <text evidence="7">The DHHC domain is required for palmitoyltransferase activity.</text>
</comment>
<proteinExistence type="inferred from homology"/>
<keyword evidence="4 7" id="KW-1133">Transmembrane helix</keyword>
<keyword evidence="3 7" id="KW-0812">Transmembrane</keyword>
<evidence type="ECO:0000256" key="4">
    <source>
        <dbReference type="ARBA" id="ARBA00022989"/>
    </source>
</evidence>
<evidence type="ECO:0000256" key="8">
    <source>
        <dbReference type="SAM" id="MobiDB-lite"/>
    </source>
</evidence>
<comment type="subcellular location">
    <subcellularLocation>
        <location evidence="1">Membrane</location>
        <topology evidence="1">Multi-pass membrane protein</topology>
    </subcellularLocation>
</comment>
<feature type="transmembrane region" description="Helical" evidence="7">
    <location>
        <begin position="158"/>
        <end position="180"/>
    </location>
</feature>
<evidence type="ECO:0000256" key="6">
    <source>
        <dbReference type="ARBA" id="ARBA00023315"/>
    </source>
</evidence>
<name>A0A7S0FIC4_9STRA</name>
<gene>
    <name evidence="10" type="ORF">MPOL1434_LOCUS2454</name>
</gene>
<dbReference type="AlphaFoldDB" id="A0A7S0FIC4"/>